<sequence>MTAVLRTYKSKYDIMIVNGLIENNFISNLHINNQQLQDPSCQYHSIWMEIRNRFKLLSINTVIQHYKADIGQLFDISLSPKKNGIQTRFAWNTRQYRPTQYNVKGIRQPDTNELLVCNMLHHIGMGPETRCIIASHSTKTVYIAINQKITLKQTLWTDSTKEMNYLGLSEFSELRDLYKCSKEYPSEYSNNDASLFSLKESFESITSKWKKPNQSLPQLYDITYAFLLSRVLFLKYLKEKYPNITPAQFLIHQLFNSRAIRLCFLKLKLLSLDKLNDIHCSYIDDDLRCLFCFDQAHVLAEHLGSTIISAGINDNDSATAQRIRLKKQHAFSNINDIVEESYNAVIGRFARPSGLIHTQIMLKLILSSMMTTNHGPIYCQLDKNQEYFFMNTVGSIHLIRETGGYFLSEGYVIDLLLNLFRTEFQQFNLLSSLDLLSSIAGTKGKKTTAKGTPFEAVILAGMIQKNGPHLSNVLSSFGVSIAGLDGLQLPTIERKAGDGTIISDRPTGVFFRPSNQFRPDILAFLSKQVCVSFGIKLYTSKIPSAVSADNLESTNPDFSLLKQIGQRITKRI</sequence>
<keyword evidence="2" id="KW-1185">Reference proteome</keyword>
<proteinExistence type="predicted"/>
<dbReference type="RefSeq" id="XP_006679505.1">
    <property type="nucleotide sequence ID" value="XM_006679442.1"/>
</dbReference>
<dbReference type="OrthoDB" id="2157682at2759"/>
<dbReference type="GeneID" id="18238842"/>
<dbReference type="HOGENOM" id="CLU_476463_0_0_1"/>
<evidence type="ECO:0000313" key="2">
    <source>
        <dbReference type="Proteomes" id="UP000007241"/>
    </source>
</evidence>
<dbReference type="PANTHER" id="PTHR33651">
    <property type="entry name" value="PROTEIN CBG06246"/>
    <property type="match status" value="1"/>
</dbReference>
<organism evidence="1 2">
    <name type="scientific">Batrachochytrium dendrobatidis (strain JAM81 / FGSC 10211)</name>
    <name type="common">Frog chytrid fungus</name>
    <dbReference type="NCBI Taxonomy" id="684364"/>
    <lineage>
        <taxon>Eukaryota</taxon>
        <taxon>Fungi</taxon>
        <taxon>Fungi incertae sedis</taxon>
        <taxon>Chytridiomycota</taxon>
        <taxon>Chytridiomycota incertae sedis</taxon>
        <taxon>Chytridiomycetes</taxon>
        <taxon>Rhizophydiales</taxon>
        <taxon>Rhizophydiales incertae sedis</taxon>
        <taxon>Batrachochytrium</taxon>
    </lineage>
</organism>
<dbReference type="PANTHER" id="PTHR33651:SF2">
    <property type="entry name" value="PI3K_PI4K CATALYTIC DOMAIN-CONTAINING PROTEIN"/>
    <property type="match status" value="1"/>
</dbReference>
<protein>
    <submittedName>
        <fullName evidence="1">Uncharacterized protein</fullName>
    </submittedName>
</protein>
<evidence type="ECO:0000313" key="1">
    <source>
        <dbReference type="EMBL" id="EGF79827.1"/>
    </source>
</evidence>
<gene>
    <name evidence="1" type="ORF">BATDEDRAFT_25668</name>
</gene>
<dbReference type="Proteomes" id="UP000007241">
    <property type="component" value="Unassembled WGS sequence"/>
</dbReference>
<reference evidence="1 2" key="1">
    <citation type="submission" date="2009-12" db="EMBL/GenBank/DDBJ databases">
        <title>The draft genome of Batrachochytrium dendrobatidis.</title>
        <authorList>
            <consortium name="US DOE Joint Genome Institute (JGI-PGF)"/>
            <person name="Kuo A."/>
            <person name="Salamov A."/>
            <person name="Schmutz J."/>
            <person name="Lucas S."/>
            <person name="Pitluck S."/>
            <person name="Rosenblum E."/>
            <person name="Stajich J."/>
            <person name="Eisen M."/>
            <person name="Grigoriev I.V."/>
        </authorList>
    </citation>
    <scope>NUCLEOTIDE SEQUENCE [LARGE SCALE GENOMIC DNA]</scope>
    <source>
        <strain evidence="2">JAM81 / FGSC 10211</strain>
    </source>
</reference>
<dbReference type="AlphaFoldDB" id="F4P577"/>
<name>F4P577_BATDJ</name>
<dbReference type="EMBL" id="GL882885">
    <property type="protein sequence ID" value="EGF79827.1"/>
    <property type="molecule type" value="Genomic_DNA"/>
</dbReference>
<accession>F4P577</accession>
<dbReference type="InParanoid" id="F4P577"/>